<dbReference type="GO" id="GO:0000028">
    <property type="term" value="P:ribosomal small subunit assembly"/>
    <property type="evidence" value="ECO:0007669"/>
    <property type="project" value="TreeGrafter"/>
</dbReference>
<comment type="subunit">
    <text evidence="5">Part of the 30S ribosomal subunit.</text>
</comment>
<dbReference type="AlphaFoldDB" id="A0A7J2U1F7"/>
<dbReference type="GO" id="GO:0003735">
    <property type="term" value="F:structural constituent of ribosome"/>
    <property type="evidence" value="ECO:0007669"/>
    <property type="project" value="InterPro"/>
</dbReference>
<evidence type="ECO:0000256" key="3">
    <source>
        <dbReference type="ARBA" id="ARBA00023274"/>
    </source>
</evidence>
<dbReference type="SUPFAM" id="SSF46785">
    <property type="entry name" value="Winged helix' DNA-binding domain"/>
    <property type="match status" value="1"/>
</dbReference>
<comment type="caution">
    <text evidence="6">The sequence shown here is derived from an EMBL/GenBank/DDBJ whole genome shotgun (WGS) entry which is preliminary data.</text>
</comment>
<evidence type="ECO:0000256" key="1">
    <source>
        <dbReference type="ARBA" id="ARBA00010014"/>
    </source>
</evidence>
<dbReference type="InterPro" id="IPR036388">
    <property type="entry name" value="WH-like_DNA-bd_sf"/>
</dbReference>
<reference evidence="6" key="1">
    <citation type="journal article" date="2020" name="mSystems">
        <title>Genome- and Community-Level Interaction Insights into Carbon Utilization and Element Cycling Functions of Hydrothermarchaeota in Hydrothermal Sediment.</title>
        <authorList>
            <person name="Zhou Z."/>
            <person name="Liu Y."/>
            <person name="Xu W."/>
            <person name="Pan J."/>
            <person name="Luo Z.H."/>
            <person name="Li M."/>
        </authorList>
    </citation>
    <scope>NUCLEOTIDE SEQUENCE [LARGE SCALE GENOMIC DNA]</scope>
    <source>
        <strain evidence="6">SpSt-125</strain>
    </source>
</reference>
<dbReference type="PANTHER" id="PTHR11710:SF0">
    <property type="entry name" value="40S RIBOSOMAL PROTEIN S19"/>
    <property type="match status" value="1"/>
</dbReference>
<sequence>MVTVRDVPAEILIEKTAEYLKNNVSVVKPPNWALFAKTGPHKERVPDNPDWWYFRAAAMLRKLYLAEEPIGIEKFRVIFGGLKRRGSAPPHFRKCGGSSIRKILQQLEKAGLVKKVDRGRVISDEGKRLLDRIAFEVFKELLRTRPELTKYAPKSLVSASS</sequence>
<evidence type="ECO:0000256" key="5">
    <source>
        <dbReference type="HAMAP-Rule" id="MF_01474"/>
    </source>
</evidence>
<dbReference type="Pfam" id="PF01090">
    <property type="entry name" value="Ribosomal_S19e"/>
    <property type="match status" value="1"/>
</dbReference>
<keyword evidence="2 5" id="KW-0689">Ribosomal protein</keyword>
<dbReference type="Gene3D" id="1.10.10.10">
    <property type="entry name" value="Winged helix-like DNA-binding domain superfamily/Winged helix DNA-binding domain"/>
    <property type="match status" value="1"/>
</dbReference>
<dbReference type="GO" id="GO:0006412">
    <property type="term" value="P:translation"/>
    <property type="evidence" value="ECO:0007669"/>
    <property type="project" value="UniProtKB-UniRule"/>
</dbReference>
<dbReference type="GO" id="GO:0022627">
    <property type="term" value="C:cytosolic small ribosomal subunit"/>
    <property type="evidence" value="ECO:0007669"/>
    <property type="project" value="TreeGrafter"/>
</dbReference>
<name>A0A7J2U1F7_9CREN</name>
<dbReference type="GO" id="GO:0003723">
    <property type="term" value="F:RNA binding"/>
    <property type="evidence" value="ECO:0007669"/>
    <property type="project" value="TreeGrafter"/>
</dbReference>
<dbReference type="InterPro" id="IPR027548">
    <property type="entry name" value="Ribosomal_eS19_archaeal"/>
</dbReference>
<organism evidence="6">
    <name type="scientific">Ignisphaera aggregans</name>
    <dbReference type="NCBI Taxonomy" id="334771"/>
    <lineage>
        <taxon>Archaea</taxon>
        <taxon>Thermoproteota</taxon>
        <taxon>Thermoprotei</taxon>
        <taxon>Desulfurococcales</taxon>
        <taxon>Desulfurococcaceae</taxon>
        <taxon>Ignisphaera</taxon>
    </lineage>
</organism>
<dbReference type="SMART" id="SM01413">
    <property type="entry name" value="Ribosomal_S19e"/>
    <property type="match status" value="1"/>
</dbReference>
<keyword evidence="3 5" id="KW-0687">Ribonucleoprotein</keyword>
<accession>A0A7J2U1F7</accession>
<dbReference type="PANTHER" id="PTHR11710">
    <property type="entry name" value="40S RIBOSOMAL PROTEIN S19"/>
    <property type="match status" value="1"/>
</dbReference>
<dbReference type="NCBIfam" id="NF006811">
    <property type="entry name" value="PRK09333.1"/>
    <property type="match status" value="1"/>
</dbReference>
<evidence type="ECO:0000256" key="4">
    <source>
        <dbReference type="ARBA" id="ARBA00035143"/>
    </source>
</evidence>
<gene>
    <name evidence="5" type="primary">rps19e</name>
    <name evidence="6" type="ORF">ENO26_03735</name>
</gene>
<dbReference type="InterPro" id="IPR036390">
    <property type="entry name" value="WH_DNA-bd_sf"/>
</dbReference>
<comment type="function">
    <text evidence="5">May be involved in maturation of the 30S ribosomal subunit.</text>
</comment>
<evidence type="ECO:0000256" key="2">
    <source>
        <dbReference type="ARBA" id="ARBA00022980"/>
    </source>
</evidence>
<protein>
    <recommendedName>
        <fullName evidence="4 5">Small ribosomal subunit protein eS19</fullName>
    </recommendedName>
</protein>
<dbReference type="EMBL" id="DSEU01000025">
    <property type="protein sequence ID" value="HEM66670.1"/>
    <property type="molecule type" value="Genomic_DNA"/>
</dbReference>
<dbReference type="FunFam" id="1.10.10.10:FF:000449">
    <property type="entry name" value="30S ribosomal protein S19e"/>
    <property type="match status" value="1"/>
</dbReference>
<dbReference type="InterPro" id="IPR001266">
    <property type="entry name" value="Ribosomal_eS19"/>
</dbReference>
<dbReference type="HAMAP" id="MF_01474">
    <property type="entry name" value="Ribosomal_eS19"/>
    <property type="match status" value="1"/>
</dbReference>
<evidence type="ECO:0000313" key="6">
    <source>
        <dbReference type="EMBL" id="HEM66670.1"/>
    </source>
</evidence>
<comment type="similarity">
    <text evidence="1 5">Belongs to the eukaryotic ribosomal protein eS19 family.</text>
</comment>
<proteinExistence type="inferred from homology"/>